<dbReference type="Pfam" id="PF13365">
    <property type="entry name" value="Trypsin_2"/>
    <property type="match status" value="1"/>
</dbReference>
<dbReference type="GO" id="GO:0006508">
    <property type="term" value="P:proteolysis"/>
    <property type="evidence" value="ECO:0007669"/>
    <property type="project" value="UniProtKB-KW"/>
</dbReference>
<dbReference type="InterPro" id="IPR043504">
    <property type="entry name" value="Peptidase_S1_PA_chymotrypsin"/>
</dbReference>
<dbReference type="Gene3D" id="2.40.10.10">
    <property type="entry name" value="Trypsin-like serine proteases"/>
    <property type="match status" value="2"/>
</dbReference>
<accession>A0A3T0JX48</accession>
<dbReference type="SUPFAM" id="SSF50494">
    <property type="entry name" value="Trypsin-like serine proteases"/>
    <property type="match status" value="1"/>
</dbReference>
<dbReference type="EMBL" id="CP024646">
    <property type="protein sequence ID" value="AZV28041.1"/>
    <property type="molecule type" value="Genomic_DNA"/>
</dbReference>
<protein>
    <submittedName>
        <fullName evidence="1">Serine protease</fullName>
    </submittedName>
</protein>
<dbReference type="Proteomes" id="UP000282760">
    <property type="component" value="Chromosome"/>
</dbReference>
<keyword evidence="1" id="KW-0378">Hydrolase</keyword>
<proteinExistence type="predicted"/>
<gene>
    <name evidence="1" type="ORF">CT157_19175</name>
</gene>
<dbReference type="AlphaFoldDB" id="A0A3T0JX48"/>
<keyword evidence="1" id="KW-0645">Protease</keyword>
<evidence type="ECO:0000313" key="1">
    <source>
        <dbReference type="EMBL" id="AZV28041.1"/>
    </source>
</evidence>
<reference evidence="1 2" key="1">
    <citation type="submission" date="2017-11" db="EMBL/GenBank/DDBJ databases">
        <title>Effect of PGPRs.</title>
        <authorList>
            <person name="Oliva R."/>
            <person name="Nong J."/>
            <person name="Roman V."/>
        </authorList>
    </citation>
    <scope>NUCLEOTIDE SEQUENCE [LARGE SCALE GENOMIC DNA]</scope>
    <source>
        <strain evidence="1">Inb918</strain>
    </source>
</reference>
<evidence type="ECO:0000313" key="2">
    <source>
        <dbReference type="Proteomes" id="UP000282760"/>
    </source>
</evidence>
<name>A0A3T0JX48_PSESX</name>
<dbReference type="PROSITE" id="PS51257">
    <property type="entry name" value="PROKAR_LIPOPROTEIN"/>
    <property type="match status" value="1"/>
</dbReference>
<dbReference type="GO" id="GO:0008233">
    <property type="term" value="F:peptidase activity"/>
    <property type="evidence" value="ECO:0007669"/>
    <property type="project" value="UniProtKB-KW"/>
</dbReference>
<sequence length="517" mass="56240">MREIFSGAEAMKCSVLQKSIALTLFISTSGCITLDRNAKQDWGEGAANLSPAQPLNNAAGRYDHWQAIAHVHVEGGSVCSGSLIDTRGANDDRSGPAYVLTSGHCAKGDANRYIENAPASGVVTFNYFQDTLPRQKPYPIIAIEWSTMRGLDVAILKLDRSLAQLMSDGITPLKLAIEPLAVDSNVLVVGAPMDGHVQRAACLQEHRADVFEAGWAWPGQLSNRCRDVRPGISGSPVLNRYTNEIVAIVGTTTQGSGLSRCTRNAPCEVSNGDSIKIPETNYATSAVQLEQCFAATRFNPKNSACPLGRATNFEHVFGDVYIRLIRDANGELIPVRWTQPFTSDQPFYRVKHARTLADCALDVGYGPVQPSHGDGSDSSSQELREGPGLYFMCVVGQPHNAGPAQRWDSRNAKIYYRWALAEPVKTPPAYRVLENTKDEFTVKPIGITPDLDVSRYQYKSGEPEMVDCQSSEGYKSVRPPLLDFKVSVGDGPKKVCLKTTDMAGNPSPISDFALPSQ</sequence>
<organism evidence="1 2">
    <name type="scientific">Pseudomonas syringae</name>
    <dbReference type="NCBI Taxonomy" id="317"/>
    <lineage>
        <taxon>Bacteria</taxon>
        <taxon>Pseudomonadati</taxon>
        <taxon>Pseudomonadota</taxon>
        <taxon>Gammaproteobacteria</taxon>
        <taxon>Pseudomonadales</taxon>
        <taxon>Pseudomonadaceae</taxon>
        <taxon>Pseudomonas</taxon>
    </lineage>
</organism>
<dbReference type="InterPro" id="IPR009003">
    <property type="entry name" value="Peptidase_S1_PA"/>
</dbReference>